<feature type="region of interest" description="Disordered" evidence="2">
    <location>
        <begin position="1"/>
        <end position="359"/>
    </location>
</feature>
<keyword evidence="4" id="KW-1185">Reference proteome</keyword>
<feature type="coiled-coil region" evidence="1">
    <location>
        <begin position="763"/>
        <end position="797"/>
    </location>
</feature>
<feature type="compositionally biased region" description="Basic residues" evidence="2">
    <location>
        <begin position="285"/>
        <end position="298"/>
    </location>
</feature>
<feature type="compositionally biased region" description="Polar residues" evidence="2">
    <location>
        <begin position="105"/>
        <end position="127"/>
    </location>
</feature>
<feature type="region of interest" description="Disordered" evidence="2">
    <location>
        <begin position="805"/>
        <end position="926"/>
    </location>
</feature>
<organism evidence="3 4">
    <name type="scientific">Stemphylium lycopersici</name>
    <name type="common">Tomato gray leaf spot disease fungus</name>
    <name type="synonym">Thyrospora lycopersici</name>
    <dbReference type="NCBI Taxonomy" id="183478"/>
    <lineage>
        <taxon>Eukaryota</taxon>
        <taxon>Fungi</taxon>
        <taxon>Dikarya</taxon>
        <taxon>Ascomycota</taxon>
        <taxon>Pezizomycotina</taxon>
        <taxon>Dothideomycetes</taxon>
        <taxon>Pleosporomycetidae</taxon>
        <taxon>Pleosporales</taxon>
        <taxon>Pleosporineae</taxon>
        <taxon>Pleosporaceae</taxon>
        <taxon>Stemphylium</taxon>
    </lineage>
</organism>
<proteinExistence type="predicted"/>
<comment type="caution">
    <text evidence="3">The sequence shown here is derived from an EMBL/GenBank/DDBJ whole genome shotgun (WGS) entry which is preliminary data.</text>
</comment>
<feature type="compositionally biased region" description="Basic and acidic residues" evidence="2">
    <location>
        <begin position="141"/>
        <end position="155"/>
    </location>
</feature>
<evidence type="ECO:0000313" key="4">
    <source>
        <dbReference type="Proteomes" id="UP000249619"/>
    </source>
</evidence>
<dbReference type="Proteomes" id="UP000249619">
    <property type="component" value="Unassembled WGS sequence"/>
</dbReference>
<feature type="compositionally biased region" description="Polar residues" evidence="2">
    <location>
        <begin position="75"/>
        <end position="97"/>
    </location>
</feature>
<feature type="region of interest" description="Disordered" evidence="2">
    <location>
        <begin position="579"/>
        <end position="618"/>
    </location>
</feature>
<feature type="region of interest" description="Disordered" evidence="2">
    <location>
        <begin position="532"/>
        <end position="564"/>
    </location>
</feature>
<feature type="compositionally biased region" description="Polar residues" evidence="2">
    <location>
        <begin position="42"/>
        <end position="63"/>
    </location>
</feature>
<accession>A0A364N976</accession>
<feature type="compositionally biased region" description="Polar residues" evidence="2">
    <location>
        <begin position="212"/>
        <end position="223"/>
    </location>
</feature>
<feature type="compositionally biased region" description="Basic and acidic residues" evidence="2">
    <location>
        <begin position="454"/>
        <end position="470"/>
    </location>
</feature>
<evidence type="ECO:0000313" key="3">
    <source>
        <dbReference type="EMBL" id="RAR13894.1"/>
    </source>
</evidence>
<evidence type="ECO:0000256" key="1">
    <source>
        <dbReference type="SAM" id="Coils"/>
    </source>
</evidence>
<feature type="compositionally biased region" description="Basic and acidic residues" evidence="2">
    <location>
        <begin position="579"/>
        <end position="600"/>
    </location>
</feature>
<protein>
    <submittedName>
        <fullName evidence="3">Uncharacterized protein</fullName>
    </submittedName>
</protein>
<feature type="compositionally biased region" description="Basic and acidic residues" evidence="2">
    <location>
        <begin position="176"/>
        <end position="185"/>
    </location>
</feature>
<feature type="compositionally biased region" description="Basic and acidic residues" evidence="2">
    <location>
        <begin position="546"/>
        <end position="560"/>
    </location>
</feature>
<dbReference type="AlphaFoldDB" id="A0A364N976"/>
<gene>
    <name evidence="3" type="ORF">DDE83_002783</name>
</gene>
<dbReference type="OrthoDB" id="3796126at2759"/>
<feature type="compositionally biased region" description="Low complexity" evidence="2">
    <location>
        <begin position="885"/>
        <end position="918"/>
    </location>
</feature>
<reference evidence="4" key="1">
    <citation type="submission" date="2018-05" db="EMBL/GenBank/DDBJ databases">
        <title>Draft genome sequence of Stemphylium lycopersici strain CIDEFI 213.</title>
        <authorList>
            <person name="Medina R."/>
            <person name="Franco M.E.E."/>
            <person name="Lucentini C.G."/>
            <person name="Saparrat M.C.N."/>
            <person name="Balatti P.A."/>
        </authorList>
    </citation>
    <scope>NUCLEOTIDE SEQUENCE [LARGE SCALE GENOMIC DNA]</scope>
    <source>
        <strain evidence="4">CIDEFI 213</strain>
    </source>
</reference>
<feature type="region of interest" description="Disordered" evidence="2">
    <location>
        <begin position="453"/>
        <end position="476"/>
    </location>
</feature>
<feature type="compositionally biased region" description="Polar residues" evidence="2">
    <location>
        <begin position="805"/>
        <end position="819"/>
    </location>
</feature>
<evidence type="ECO:0000256" key="2">
    <source>
        <dbReference type="SAM" id="MobiDB-lite"/>
    </source>
</evidence>
<name>A0A364N976_STELY</name>
<sequence>MATHFGSSKKRPPPIDVPPSRQPSFPQGAGSMGGQERHHVRNPSSNTQQGQQSADISVLTTPVDSAGMRLPPSGSGRSRNATTTFANFIEQSRVSSPRKSDQGHDSTAGSRRGSTVRSRQSGRSQHSAVAIQAQLEALDEETARGKIESRSERNMFKMTGQVPPTPSTGTANEDDVYIRTEDLRSQCRATSEEMQPDRDEPAKSPKKKLFQSIRNPFSKSSGSRAAPPMPSKAAQVFGTAARQPHVIQVRPIKPARDVQPSPTRPFRSDTAKSLPAKIADPDSHAHRHHSGTSRRIRAGRVGLPARDSPRNQSSDAENTPPVLKLSASFDSVIPPTPPAKDTPPDQRPTSPLRRVAPAQDLRESYDAYVDKGAKLRFPDFDLSLLLMPAVVPPDGGASPTKLLPYKTEDYTTLIGGEALQWPYPDRTDSLGKSEERRSAPLEGISLEALQLPRSDGRSQGRPVSVHERGHYSPLRPRFYSPKHLSAHGFLEGESPSSNSDISRMLYSVPSKSVSHLHLREDSNNGSIEMIFQGDPRDIDPNSPTARELEQKQQQTKEDGMRPATEITTRVMQELRIGESDNDLQHHGRAGRLEPDQHSSRLTDMLSTVGPGGDESHGDFRLQCPSAVPSPLHKAAASVPPARLIVPSNGTFRPFPPFSPRSIDDHFFMTNEHLDVMGKTTWDLLEDINNKQKNLSKARHDQLVALINKRFDDLKPQLDTVTDDANRIDDCMDRMDGIADNQHNIYATVNTLKDSVKESIPASLAEQDGKMASMQADVEELKQMIQALQKSVEQKAADSKTIQQCAAAGPNNTPNRTYPQPLTGYPGPGGSDVGNLHENRGLMGPDGQGDPRLGCQNSQHWTARPGYLGRNSKEDRPSYPTNPYHYTSGGQYNNNNNNGYSGSYSPFSYSPSSPDQQYPFNSHGQGK</sequence>
<keyword evidence="1" id="KW-0175">Coiled coil</keyword>
<dbReference type="EMBL" id="QGDH01000029">
    <property type="protein sequence ID" value="RAR13894.1"/>
    <property type="molecule type" value="Genomic_DNA"/>
</dbReference>